<dbReference type="OrthoDB" id="4375842at2"/>
<sequence length="138" mass="13991">MTSSDTTSTVSPLGRLPLGRLHRAPEAILPIGAHGSLDDRGQLVHAEDPAAQLALALALVEATVVGAGLQPADLAQLRVSATDLAAVLDVLDVLTDRLDEVGATPALSVVGVCALPVDGMLVALDGLALGTPRRPGRI</sequence>
<dbReference type="InterPro" id="IPR035959">
    <property type="entry name" value="RutC-like_sf"/>
</dbReference>
<accession>A0A0A0JY65</accession>
<dbReference type="SUPFAM" id="SSF55298">
    <property type="entry name" value="YjgF-like"/>
    <property type="match status" value="1"/>
</dbReference>
<keyword evidence="2" id="KW-1185">Reference proteome</keyword>
<proteinExistence type="predicted"/>
<dbReference type="RefSeq" id="WP_035935744.1">
    <property type="nucleotide sequence ID" value="NZ_AVPL01000014.1"/>
</dbReference>
<name>A0A0A0JY65_9MICO</name>
<dbReference type="Gene3D" id="3.30.1330.40">
    <property type="entry name" value="RutC-like"/>
    <property type="match status" value="1"/>
</dbReference>
<dbReference type="InterPro" id="IPR006175">
    <property type="entry name" value="YjgF/YER057c/UK114"/>
</dbReference>
<dbReference type="eggNOG" id="COG0251">
    <property type="taxonomic scope" value="Bacteria"/>
</dbReference>
<protein>
    <submittedName>
        <fullName evidence="1">Endoribonuclease L-PSP</fullName>
    </submittedName>
</protein>
<dbReference type="Proteomes" id="UP000030013">
    <property type="component" value="Unassembled WGS sequence"/>
</dbReference>
<evidence type="ECO:0000313" key="2">
    <source>
        <dbReference type="Proteomes" id="UP000030013"/>
    </source>
</evidence>
<comment type="caution">
    <text evidence="1">The sequence shown here is derived from an EMBL/GenBank/DDBJ whole genome shotgun (WGS) entry which is preliminary data.</text>
</comment>
<gene>
    <name evidence="1" type="ORF">N801_06660</name>
</gene>
<evidence type="ECO:0000313" key="1">
    <source>
        <dbReference type="EMBL" id="KGN41674.1"/>
    </source>
</evidence>
<dbReference type="STRING" id="1385519.N801_06660"/>
<dbReference type="Pfam" id="PF01042">
    <property type="entry name" value="Ribonuc_L-PSP"/>
    <property type="match status" value="1"/>
</dbReference>
<organism evidence="1 2">
    <name type="scientific">Knoellia aerolata DSM 18566</name>
    <dbReference type="NCBI Taxonomy" id="1385519"/>
    <lineage>
        <taxon>Bacteria</taxon>
        <taxon>Bacillati</taxon>
        <taxon>Actinomycetota</taxon>
        <taxon>Actinomycetes</taxon>
        <taxon>Micrococcales</taxon>
        <taxon>Intrasporangiaceae</taxon>
        <taxon>Knoellia</taxon>
    </lineage>
</organism>
<reference evidence="1 2" key="1">
    <citation type="submission" date="2013-08" db="EMBL/GenBank/DDBJ databases">
        <title>The genome sequence of Knoellia aerolata.</title>
        <authorList>
            <person name="Zhu W."/>
            <person name="Wang G."/>
        </authorList>
    </citation>
    <scope>NUCLEOTIDE SEQUENCE [LARGE SCALE GENOMIC DNA]</scope>
    <source>
        <strain evidence="1 2">DSM 18566</strain>
    </source>
</reference>
<dbReference type="EMBL" id="AVPL01000014">
    <property type="protein sequence ID" value="KGN41674.1"/>
    <property type="molecule type" value="Genomic_DNA"/>
</dbReference>
<dbReference type="AlphaFoldDB" id="A0A0A0JY65"/>